<organism evidence="1 2">
    <name type="scientific">Roseateles subflavus</name>
    <dbReference type="NCBI Taxonomy" id="3053353"/>
    <lineage>
        <taxon>Bacteria</taxon>
        <taxon>Pseudomonadati</taxon>
        <taxon>Pseudomonadota</taxon>
        <taxon>Betaproteobacteria</taxon>
        <taxon>Burkholderiales</taxon>
        <taxon>Sphaerotilaceae</taxon>
        <taxon>Roseateles</taxon>
    </lineage>
</organism>
<sequence length="149" mass="15935">MPPFSDSTDGYAQSRFPMHGRVWVQTEGPLLLNVADGPFNRELVLALGSLLATRIPEMQAQGPWVLLAVIRHSTLATDEALAAFTDMLLHIAAAGRAPRAVAHVTASDVEGVGLMDVPMARCFEAAGIPFACFRDELPARAWLAGRLAG</sequence>
<reference evidence="1 2" key="1">
    <citation type="submission" date="2023-06" db="EMBL/GenBank/DDBJ databases">
        <title>Pelomonas sp. APW6 16S ribosomal RNA gene genome sequencing and assembly.</title>
        <authorList>
            <person name="Woo H."/>
        </authorList>
    </citation>
    <scope>NUCLEOTIDE SEQUENCE [LARGE SCALE GENOMIC DNA]</scope>
    <source>
        <strain evidence="1 2">APW6</strain>
    </source>
</reference>
<dbReference type="Proteomes" id="UP001238603">
    <property type="component" value="Unassembled WGS sequence"/>
</dbReference>
<comment type="caution">
    <text evidence="1">The sequence shown here is derived from an EMBL/GenBank/DDBJ whole genome shotgun (WGS) entry which is preliminary data.</text>
</comment>
<evidence type="ECO:0000313" key="1">
    <source>
        <dbReference type="EMBL" id="MDL5033420.1"/>
    </source>
</evidence>
<evidence type="ECO:0000313" key="2">
    <source>
        <dbReference type="Proteomes" id="UP001238603"/>
    </source>
</evidence>
<name>A0ABT7LNY0_9BURK</name>
<dbReference type="EMBL" id="JASVDS010000004">
    <property type="protein sequence ID" value="MDL5033420.1"/>
    <property type="molecule type" value="Genomic_DNA"/>
</dbReference>
<dbReference type="RefSeq" id="WP_285983500.1">
    <property type="nucleotide sequence ID" value="NZ_JASVDS010000004.1"/>
</dbReference>
<gene>
    <name evidence="1" type="ORF">QRD43_16010</name>
</gene>
<proteinExistence type="predicted"/>
<evidence type="ECO:0008006" key="3">
    <source>
        <dbReference type="Google" id="ProtNLM"/>
    </source>
</evidence>
<protein>
    <recommendedName>
        <fullName evidence="3">STAS/SEC14 domain-containing protein</fullName>
    </recommendedName>
</protein>
<accession>A0ABT7LNY0</accession>
<keyword evidence="2" id="KW-1185">Reference proteome</keyword>